<keyword evidence="2" id="KW-1185">Reference proteome</keyword>
<evidence type="ECO:0000313" key="1">
    <source>
        <dbReference type="EMBL" id="QBH95473.1"/>
    </source>
</evidence>
<protein>
    <submittedName>
        <fullName evidence="1">DUF935 domain-containing protein</fullName>
    </submittedName>
</protein>
<name>A0A411WGY0_9GAMM</name>
<dbReference type="OrthoDB" id="9797300at2"/>
<dbReference type="RefSeq" id="WP_130590464.1">
    <property type="nucleotide sequence ID" value="NZ_CP034752.1"/>
</dbReference>
<evidence type="ECO:0000313" key="2">
    <source>
        <dbReference type="Proteomes" id="UP000293154"/>
    </source>
</evidence>
<gene>
    <name evidence="1" type="ORF">EKN56_03060</name>
</gene>
<dbReference type="KEGG" id="prag:EKN56_03060"/>
<proteinExistence type="predicted"/>
<dbReference type="Pfam" id="PF06074">
    <property type="entry name" value="Portal_Mu"/>
    <property type="match status" value="1"/>
</dbReference>
<reference evidence="1 2" key="1">
    <citation type="submission" date="2019-03" db="EMBL/GenBank/DDBJ databases">
        <title>Pragia sp. nov. isolated from the gut tract of Carduelis flavirostris.</title>
        <authorList>
            <person name="Ge Y."/>
        </authorList>
    </citation>
    <scope>NUCLEOTIDE SEQUENCE [LARGE SCALE GENOMIC DNA]</scope>
    <source>
        <strain evidence="1 2">CF-458</strain>
    </source>
</reference>
<organism evidence="1 2">
    <name type="scientific">Limnobaculum zhutongyuii</name>
    <dbReference type="NCBI Taxonomy" id="2498113"/>
    <lineage>
        <taxon>Bacteria</taxon>
        <taxon>Pseudomonadati</taxon>
        <taxon>Pseudomonadota</taxon>
        <taxon>Gammaproteobacteria</taxon>
        <taxon>Enterobacterales</taxon>
        <taxon>Budviciaceae</taxon>
        <taxon>Limnobaculum</taxon>
    </lineage>
</organism>
<dbReference type="Proteomes" id="UP000293154">
    <property type="component" value="Chromosome"/>
</dbReference>
<sequence length="522" mass="58019">MAVSKIVDANGRPFTKKDLKKTQTAEIAGLRHSFTEHPSKGLSLQKLARIMEAAEQGDLAAQASLFNDMLERDGHIFSEMQKRKNALLKLDWNINPPEDATPAEKTFAAKVAKWFKSIPDFEDVILNALDAIGHGFSAQEIEWEQYQGDWLPKKLHYRKQAYFKTTTEDGNTLLLNDSIEGSLLWPFKWFVHKHNAKSGDIAESGLVRALVWPYLFKNFAIRDLAEFLEIYGLPARIGTYLQGATEEEKDALLEALVTLGHDAAGIIPSGTEIEFQSAAEGQAANYEVMINWCERTQSKIILGATLTSQADSRSNTNALGNVHNEVRHDLTVADACQLESTFRELILMLCQLNCGEDFDERRLPRFVFDTREIADLVKLADSVSKLVDAGVDTIPVSWVHEKTGIPLPKDGEPTLKRRDTINPVALSQRYKSFAALSQKADDDIDQAQSVLDDAPAAPDAVNQAMLKLIAPMVTALQQGQTPDEALDIIAASYPLLDDKEQQQLLMQAIFVADVWGRLNANS</sequence>
<dbReference type="InterPro" id="IPR009279">
    <property type="entry name" value="Portal_Mu"/>
</dbReference>
<dbReference type="EMBL" id="CP034752">
    <property type="protein sequence ID" value="QBH95473.1"/>
    <property type="molecule type" value="Genomic_DNA"/>
</dbReference>
<accession>A0A411WGY0</accession>
<dbReference type="AlphaFoldDB" id="A0A411WGY0"/>